<sequence>MEVLICEDVIRGKEIPVHLKEEYRRNAAEIEEAKRQLQDDDLEGIFDASHNSSMESVNTAKLGQYLVVVGAHMGNSGKDSAVIMGVCSSNETQVRVITEANTTGAGVLKSGQGNRKSSESPPKLLKRDSDMNLIPQELHKQWFESDESKFDREKYMVVLCPNIDQSKPSRIAVVDVDYQSRTYGKVASILNLPKTGDDLAYCTWPRNARVGEVSDTCRNLLIVPCGNTSRIYVVAIDENTSLKVTKCIEKTDFLRWDLSYPLSACNGSGSGGTLLVGTMADAKGDPKGDIMRLEQRYFTLERKMIDSNEVYSSTPEDSPSANYMSSSISKSAKFGGTMALLYKHGIMFTTEWGDISRLEKGFRAKVSHEDNVYGSAINVWDVQRRRLKQTLPLPPHDGQMTVCIRMLHHVELIHGYICSAIGGSVFHLHKSTKTGLYSADRVIKFPPALVDGWDETELPAFPADMVISMDDDFLFVACWLHGFISQFDITDPFKPTFSKRIFLGGLIHRHLGVELLSVASANFSPRKRTVGGKTWEGGPARLQLSMDGRRLYVTNSFYRPWDEQIYPAMIKNGSSIALIHMDAKNNEMKFDDNFIVRFDGNDWQDEGQKFLAREMRFLNGDCTSDIF</sequence>
<dbReference type="AlphaFoldDB" id="A0AAD4NIV1"/>
<reference evidence="4" key="1">
    <citation type="submission" date="2022-01" db="EMBL/GenBank/DDBJ databases">
        <title>Genome Sequence Resource for Two Populations of Ditylenchus destructor, the Migratory Endoparasitic Phytonematode.</title>
        <authorList>
            <person name="Zhang H."/>
            <person name="Lin R."/>
            <person name="Xie B."/>
        </authorList>
    </citation>
    <scope>NUCLEOTIDE SEQUENCE</scope>
    <source>
        <strain evidence="4">BazhouSP</strain>
    </source>
</reference>
<keyword evidence="5" id="KW-1185">Reference proteome</keyword>
<evidence type="ECO:0000256" key="2">
    <source>
        <dbReference type="ARBA" id="ARBA00023266"/>
    </source>
</evidence>
<dbReference type="Proteomes" id="UP001201812">
    <property type="component" value="Unassembled WGS sequence"/>
</dbReference>
<protein>
    <submittedName>
        <fullName evidence="4">56kDa selenium binding protein (SBP56) domain-containing protein</fullName>
    </submittedName>
</protein>
<dbReference type="Pfam" id="PF05694">
    <property type="entry name" value="SBP56"/>
    <property type="match status" value="2"/>
</dbReference>
<accession>A0AAD4NIV1</accession>
<comment type="caution">
    <text evidence="4">The sequence shown here is derived from an EMBL/GenBank/DDBJ whole genome shotgun (WGS) entry which is preliminary data.</text>
</comment>
<name>A0AAD4NIV1_9BILA</name>
<evidence type="ECO:0000313" key="5">
    <source>
        <dbReference type="Proteomes" id="UP001201812"/>
    </source>
</evidence>
<keyword evidence="2" id="KW-0711">Selenium</keyword>
<dbReference type="InterPro" id="IPR008826">
    <property type="entry name" value="Se-bd"/>
</dbReference>
<dbReference type="SUPFAM" id="SSF75011">
    <property type="entry name" value="3-carboxy-cis,cis-mucoante lactonizing enzyme"/>
    <property type="match status" value="1"/>
</dbReference>
<dbReference type="PANTHER" id="PTHR23300">
    <property type="entry name" value="METHANETHIOL OXIDASE"/>
    <property type="match status" value="1"/>
</dbReference>
<proteinExistence type="inferred from homology"/>
<dbReference type="PANTHER" id="PTHR23300:SF3">
    <property type="entry name" value="SELENIUM-BINDING PROTEIN-RELATED"/>
    <property type="match status" value="1"/>
</dbReference>
<evidence type="ECO:0000256" key="1">
    <source>
        <dbReference type="ARBA" id="ARBA00005606"/>
    </source>
</evidence>
<evidence type="ECO:0000313" key="4">
    <source>
        <dbReference type="EMBL" id="KAI1726520.1"/>
    </source>
</evidence>
<dbReference type="EMBL" id="JAKKPZ010000002">
    <property type="protein sequence ID" value="KAI1726520.1"/>
    <property type="molecule type" value="Genomic_DNA"/>
</dbReference>
<gene>
    <name evidence="4" type="ORF">DdX_03242</name>
</gene>
<organism evidence="4 5">
    <name type="scientific">Ditylenchus destructor</name>
    <dbReference type="NCBI Taxonomy" id="166010"/>
    <lineage>
        <taxon>Eukaryota</taxon>
        <taxon>Metazoa</taxon>
        <taxon>Ecdysozoa</taxon>
        <taxon>Nematoda</taxon>
        <taxon>Chromadorea</taxon>
        <taxon>Rhabditida</taxon>
        <taxon>Tylenchina</taxon>
        <taxon>Tylenchomorpha</taxon>
        <taxon>Sphaerularioidea</taxon>
        <taxon>Anguinidae</taxon>
        <taxon>Anguininae</taxon>
        <taxon>Ditylenchus</taxon>
    </lineage>
</organism>
<dbReference type="GO" id="GO:0008430">
    <property type="term" value="F:selenium binding"/>
    <property type="evidence" value="ECO:0007669"/>
    <property type="project" value="InterPro"/>
</dbReference>
<feature type="region of interest" description="Disordered" evidence="3">
    <location>
        <begin position="105"/>
        <end position="127"/>
    </location>
</feature>
<evidence type="ECO:0000256" key="3">
    <source>
        <dbReference type="SAM" id="MobiDB-lite"/>
    </source>
</evidence>
<comment type="similarity">
    <text evidence="1">Belongs to the selenium-binding protein family.</text>
</comment>